<accession>A0A4C1W0W1</accession>
<name>A0A4C1W0W1_EUMVA</name>
<comment type="caution">
    <text evidence="2">The sequence shown here is derived from an EMBL/GenBank/DDBJ whole genome shotgun (WGS) entry which is preliminary data.</text>
</comment>
<gene>
    <name evidence="2" type="primary">CFDP2</name>
    <name evidence="2" type="ORF">EVAR_84429_1</name>
</gene>
<keyword evidence="3" id="KW-1185">Reference proteome</keyword>
<dbReference type="OrthoDB" id="7434275at2759"/>
<dbReference type="EMBL" id="BGZK01000461">
    <property type="protein sequence ID" value="GBP44938.1"/>
    <property type="molecule type" value="Genomic_DNA"/>
</dbReference>
<dbReference type="STRING" id="151549.A0A4C1W0W1"/>
<feature type="region of interest" description="Disordered" evidence="1">
    <location>
        <begin position="115"/>
        <end position="134"/>
    </location>
</feature>
<reference evidence="2 3" key="1">
    <citation type="journal article" date="2019" name="Commun. Biol.">
        <title>The bagworm genome reveals a unique fibroin gene that provides high tensile strength.</title>
        <authorList>
            <person name="Kono N."/>
            <person name="Nakamura H."/>
            <person name="Ohtoshi R."/>
            <person name="Tomita M."/>
            <person name="Numata K."/>
            <person name="Arakawa K."/>
        </authorList>
    </citation>
    <scope>NUCLEOTIDE SEQUENCE [LARGE SCALE GENOMIC DNA]</scope>
</reference>
<dbReference type="InterPro" id="IPR036691">
    <property type="entry name" value="Endo/exonu/phosph_ase_sf"/>
</dbReference>
<organism evidence="2 3">
    <name type="scientific">Eumeta variegata</name>
    <name type="common">Bagworm moth</name>
    <name type="synonym">Eumeta japonica</name>
    <dbReference type="NCBI Taxonomy" id="151549"/>
    <lineage>
        <taxon>Eukaryota</taxon>
        <taxon>Metazoa</taxon>
        <taxon>Ecdysozoa</taxon>
        <taxon>Arthropoda</taxon>
        <taxon>Hexapoda</taxon>
        <taxon>Insecta</taxon>
        <taxon>Pterygota</taxon>
        <taxon>Neoptera</taxon>
        <taxon>Endopterygota</taxon>
        <taxon>Lepidoptera</taxon>
        <taxon>Glossata</taxon>
        <taxon>Ditrysia</taxon>
        <taxon>Tineoidea</taxon>
        <taxon>Psychidae</taxon>
        <taxon>Oiketicinae</taxon>
        <taxon>Eumeta</taxon>
    </lineage>
</organism>
<dbReference type="Gene3D" id="3.60.10.10">
    <property type="entry name" value="Endonuclease/exonuclease/phosphatase"/>
    <property type="match status" value="1"/>
</dbReference>
<proteinExistence type="predicted"/>
<dbReference type="AlphaFoldDB" id="A0A4C1W0W1"/>
<dbReference type="Proteomes" id="UP000299102">
    <property type="component" value="Unassembled WGS sequence"/>
</dbReference>
<protein>
    <submittedName>
        <fullName evidence="2">Craniofacial development protein 2</fullName>
    </submittedName>
</protein>
<sequence length="224" mass="26143">MAMIHIIDIIELTLKVGAKQNENEYVLGKFGYGKRSENGQRLVDFLLEHNLTLLDSIFKKNENNKWTWMSPDGKSRNETDYIISNHPKSFTDTSIISKLNLNTDHRMVRASLKTTPLKQSRKHPPPTRITDYSGISKPTLDKIRVSDPTNVKTSYAKLQNQLTCHKNKKVAKHKYTLSDSTLQIIKERKSLFTRELRNQKKQRIKELSKKIRKGIIKDRKDYMF</sequence>
<evidence type="ECO:0000313" key="2">
    <source>
        <dbReference type="EMBL" id="GBP44938.1"/>
    </source>
</evidence>
<evidence type="ECO:0000256" key="1">
    <source>
        <dbReference type="SAM" id="MobiDB-lite"/>
    </source>
</evidence>
<evidence type="ECO:0000313" key="3">
    <source>
        <dbReference type="Proteomes" id="UP000299102"/>
    </source>
</evidence>